<evidence type="ECO:0000256" key="4">
    <source>
        <dbReference type="ARBA" id="ARBA00022692"/>
    </source>
</evidence>
<feature type="transmembrane region" description="Helical" evidence="7">
    <location>
        <begin position="54"/>
        <end position="78"/>
    </location>
</feature>
<dbReference type="AlphaFoldDB" id="A0AAD7CYC5"/>
<evidence type="ECO:0000313" key="9">
    <source>
        <dbReference type="EMBL" id="KAJ7670223.1"/>
    </source>
</evidence>
<keyword evidence="4 7" id="KW-0812">Transmembrane</keyword>
<evidence type="ECO:0000259" key="8">
    <source>
        <dbReference type="PROSITE" id="PS50850"/>
    </source>
</evidence>
<accession>A0AAD7CYC5</accession>
<dbReference type="InterPro" id="IPR036259">
    <property type="entry name" value="MFS_trans_sf"/>
</dbReference>
<sequence>MSSPPESPSDQVLIVSSDMKGARESHESLNVVGSGIQETEAQKLGPTSLASFRLYLILLVPSMASACVGYNISVMSYANGMEQYLSYFGLDGQDSGGGVGTTTALIFGMYTIGICLAVLFAGPVCDRFGRRGGMFAGGLFGIVGSILLTVARDTGYLKGGRFILGISTALLETAAPMYVVEMSPPQWRGRLAGTFAAIAILGSICGGIITIFTGRLNTSASWRVPFSVQIIPAAIVVFFAYLIPESPRWLTSVGRKDEALLILSRYHGNGNVNAPLVVLEYEEFEESTKCDVSSKPWWNFIDLFRTRSMRYRSFMVILMACCEQWSGSALSSFIVVLLANDHISTQTLRFILGLVSNIVAATGAFCGAVISDKVGRRTLWFWGNVCCTIALIISGACTAKWGAGGHNLDGSNTGIAFLFLFNFFFAATYLPLPAIYPSECMAFDNRANGVALYTFCASLAGLVGTYATPVALEKIQWRLYLVFIAWNAFSSILIWLFAVETAGRTLEELNVIFEDRHPVKASSRQPGLTITGRRPTLLNLVPVGRSKEAGA</sequence>
<evidence type="ECO:0000256" key="7">
    <source>
        <dbReference type="SAM" id="Phobius"/>
    </source>
</evidence>
<feature type="domain" description="Major facilitator superfamily (MFS) profile" evidence="8">
    <location>
        <begin position="57"/>
        <end position="502"/>
    </location>
</feature>
<reference evidence="9" key="1">
    <citation type="submission" date="2023-03" db="EMBL/GenBank/DDBJ databases">
        <title>Massive genome expansion in bonnet fungi (Mycena s.s.) driven by repeated elements and novel gene families across ecological guilds.</title>
        <authorList>
            <consortium name="Lawrence Berkeley National Laboratory"/>
            <person name="Harder C.B."/>
            <person name="Miyauchi S."/>
            <person name="Viragh M."/>
            <person name="Kuo A."/>
            <person name="Thoen E."/>
            <person name="Andreopoulos B."/>
            <person name="Lu D."/>
            <person name="Skrede I."/>
            <person name="Drula E."/>
            <person name="Henrissat B."/>
            <person name="Morin E."/>
            <person name="Kohler A."/>
            <person name="Barry K."/>
            <person name="LaButti K."/>
            <person name="Morin E."/>
            <person name="Salamov A."/>
            <person name="Lipzen A."/>
            <person name="Mereny Z."/>
            <person name="Hegedus B."/>
            <person name="Baldrian P."/>
            <person name="Stursova M."/>
            <person name="Weitz H."/>
            <person name="Taylor A."/>
            <person name="Grigoriev I.V."/>
            <person name="Nagy L.G."/>
            <person name="Martin F."/>
            <person name="Kauserud H."/>
        </authorList>
    </citation>
    <scope>NUCLEOTIDE SEQUENCE</scope>
    <source>
        <strain evidence="9">CBHHK067</strain>
    </source>
</reference>
<dbReference type="PANTHER" id="PTHR48022:SF79">
    <property type="entry name" value="LACTOSE PERMEASE, PUTATIVE (AFU_ORTHOLOGUE AFUA_6G01860)-RELATED"/>
    <property type="match status" value="1"/>
</dbReference>
<keyword evidence="3" id="KW-0813">Transport</keyword>
<feature type="transmembrane region" description="Helical" evidence="7">
    <location>
        <begin position="350"/>
        <end position="370"/>
    </location>
</feature>
<dbReference type="Pfam" id="PF00083">
    <property type="entry name" value="Sugar_tr"/>
    <property type="match status" value="1"/>
</dbReference>
<comment type="caution">
    <text evidence="9">The sequence shown here is derived from an EMBL/GenBank/DDBJ whole genome shotgun (WGS) entry which is preliminary data.</text>
</comment>
<evidence type="ECO:0000256" key="5">
    <source>
        <dbReference type="ARBA" id="ARBA00022989"/>
    </source>
</evidence>
<feature type="transmembrane region" description="Helical" evidence="7">
    <location>
        <begin position="379"/>
        <end position="403"/>
    </location>
</feature>
<evidence type="ECO:0000256" key="1">
    <source>
        <dbReference type="ARBA" id="ARBA00004141"/>
    </source>
</evidence>
<feature type="transmembrane region" description="Helical" evidence="7">
    <location>
        <begin position="224"/>
        <end position="243"/>
    </location>
</feature>
<dbReference type="PANTHER" id="PTHR48022">
    <property type="entry name" value="PLASTIDIC GLUCOSE TRANSPORTER 4"/>
    <property type="match status" value="1"/>
</dbReference>
<comment type="similarity">
    <text evidence="2">Belongs to the major facilitator superfamily. Sugar transporter (TC 2.A.1.1) family.</text>
</comment>
<feature type="transmembrane region" description="Helical" evidence="7">
    <location>
        <begin position="415"/>
        <end position="436"/>
    </location>
</feature>
<feature type="transmembrane region" description="Helical" evidence="7">
    <location>
        <begin position="448"/>
        <end position="467"/>
    </location>
</feature>
<evidence type="ECO:0000256" key="2">
    <source>
        <dbReference type="ARBA" id="ARBA00010992"/>
    </source>
</evidence>
<feature type="transmembrane region" description="Helical" evidence="7">
    <location>
        <begin position="192"/>
        <end position="212"/>
    </location>
</feature>
<dbReference type="InterPro" id="IPR020846">
    <property type="entry name" value="MFS_dom"/>
</dbReference>
<dbReference type="PROSITE" id="PS00216">
    <property type="entry name" value="SUGAR_TRANSPORT_1"/>
    <property type="match status" value="1"/>
</dbReference>
<evidence type="ECO:0000313" key="10">
    <source>
        <dbReference type="Proteomes" id="UP001221757"/>
    </source>
</evidence>
<dbReference type="InterPro" id="IPR005828">
    <property type="entry name" value="MFS_sugar_transport-like"/>
</dbReference>
<name>A0AAD7CYC5_MYCRO</name>
<feature type="transmembrane region" description="Helical" evidence="7">
    <location>
        <begin position="98"/>
        <end position="120"/>
    </location>
</feature>
<dbReference type="PROSITE" id="PS50850">
    <property type="entry name" value="MFS"/>
    <property type="match status" value="1"/>
</dbReference>
<evidence type="ECO:0000256" key="3">
    <source>
        <dbReference type="ARBA" id="ARBA00022448"/>
    </source>
</evidence>
<feature type="transmembrane region" description="Helical" evidence="7">
    <location>
        <begin position="162"/>
        <end position="180"/>
    </location>
</feature>
<dbReference type="GO" id="GO:0016020">
    <property type="term" value="C:membrane"/>
    <property type="evidence" value="ECO:0007669"/>
    <property type="project" value="UniProtKB-SubCell"/>
</dbReference>
<dbReference type="InterPro" id="IPR005829">
    <property type="entry name" value="Sugar_transporter_CS"/>
</dbReference>
<keyword evidence="10" id="KW-1185">Reference proteome</keyword>
<gene>
    <name evidence="9" type="ORF">B0H17DRAFT_1086089</name>
</gene>
<keyword evidence="5 7" id="KW-1133">Transmembrane helix</keyword>
<proteinExistence type="inferred from homology"/>
<dbReference type="FunFam" id="1.20.1250.20:FF:000134">
    <property type="entry name" value="MFS sugar transporter protein"/>
    <property type="match status" value="1"/>
</dbReference>
<organism evidence="9 10">
    <name type="scientific">Mycena rosella</name>
    <name type="common">Pink bonnet</name>
    <name type="synonym">Agaricus rosellus</name>
    <dbReference type="NCBI Taxonomy" id="1033263"/>
    <lineage>
        <taxon>Eukaryota</taxon>
        <taxon>Fungi</taxon>
        <taxon>Dikarya</taxon>
        <taxon>Basidiomycota</taxon>
        <taxon>Agaricomycotina</taxon>
        <taxon>Agaricomycetes</taxon>
        <taxon>Agaricomycetidae</taxon>
        <taxon>Agaricales</taxon>
        <taxon>Marasmiineae</taxon>
        <taxon>Mycenaceae</taxon>
        <taxon>Mycena</taxon>
    </lineage>
</organism>
<keyword evidence="6 7" id="KW-0472">Membrane</keyword>
<comment type="subcellular location">
    <subcellularLocation>
        <location evidence="1">Membrane</location>
        <topology evidence="1">Multi-pass membrane protein</topology>
    </subcellularLocation>
</comment>
<dbReference type="EMBL" id="JARKIE010000183">
    <property type="protein sequence ID" value="KAJ7670223.1"/>
    <property type="molecule type" value="Genomic_DNA"/>
</dbReference>
<dbReference type="Gene3D" id="1.20.1250.20">
    <property type="entry name" value="MFS general substrate transporter like domains"/>
    <property type="match status" value="1"/>
</dbReference>
<feature type="transmembrane region" description="Helical" evidence="7">
    <location>
        <begin position="132"/>
        <end position="150"/>
    </location>
</feature>
<feature type="transmembrane region" description="Helical" evidence="7">
    <location>
        <begin position="314"/>
        <end position="338"/>
    </location>
</feature>
<dbReference type="SUPFAM" id="SSF103473">
    <property type="entry name" value="MFS general substrate transporter"/>
    <property type="match status" value="1"/>
</dbReference>
<dbReference type="GO" id="GO:0005351">
    <property type="term" value="F:carbohydrate:proton symporter activity"/>
    <property type="evidence" value="ECO:0007669"/>
    <property type="project" value="TreeGrafter"/>
</dbReference>
<protein>
    <submittedName>
        <fullName evidence="9">General substrate transporter</fullName>
    </submittedName>
</protein>
<feature type="transmembrane region" description="Helical" evidence="7">
    <location>
        <begin position="479"/>
        <end position="499"/>
    </location>
</feature>
<dbReference type="Proteomes" id="UP001221757">
    <property type="component" value="Unassembled WGS sequence"/>
</dbReference>
<evidence type="ECO:0000256" key="6">
    <source>
        <dbReference type="ARBA" id="ARBA00023136"/>
    </source>
</evidence>
<dbReference type="InterPro" id="IPR050360">
    <property type="entry name" value="MFS_Sugar_Transporters"/>
</dbReference>